<proteinExistence type="predicted"/>
<evidence type="ECO:0000313" key="2">
    <source>
        <dbReference type="EMBL" id="GAA4296377.1"/>
    </source>
</evidence>
<dbReference type="Gene3D" id="3.90.550.10">
    <property type="entry name" value="Spore Coat Polysaccharide Biosynthesis Protein SpsA, Chain A"/>
    <property type="match status" value="1"/>
</dbReference>
<accession>A0ABP8F6K9</accession>
<dbReference type="Proteomes" id="UP001501844">
    <property type="component" value="Unassembled WGS sequence"/>
</dbReference>
<reference evidence="3" key="1">
    <citation type="journal article" date="2019" name="Int. J. Syst. Evol. Microbiol.">
        <title>The Global Catalogue of Microorganisms (GCM) 10K type strain sequencing project: providing services to taxonomists for standard genome sequencing and annotation.</title>
        <authorList>
            <consortium name="The Broad Institute Genomics Platform"/>
            <consortium name="The Broad Institute Genome Sequencing Center for Infectious Disease"/>
            <person name="Wu L."/>
            <person name="Ma J."/>
        </authorList>
    </citation>
    <scope>NUCLEOTIDE SEQUENCE [LARGE SCALE GENOMIC DNA]</scope>
    <source>
        <strain evidence="3">JCM 17917</strain>
    </source>
</reference>
<gene>
    <name evidence="2" type="ORF">GCM10023183_03190</name>
</gene>
<evidence type="ECO:0000259" key="1">
    <source>
        <dbReference type="Pfam" id="PF00535"/>
    </source>
</evidence>
<sequence length="296" mass="34145">MVSELSILIPVHNRDVQELVQSLVRQAASLGITIEIRVYDDGSQLVFKSFNQSLSSCAQVIYKELPANVGRSQIRYLLAQEARFATLLFLDNDVMPVHSDFLATYLSSHSGSVTVGGIAYQEKPSSPELELRWAYGKEREEAVATQRQKNPYERVFLSNLLVEKPLFLEYFKKDVVTAYGHEDTLFADLLRQHQVKVVHIENPVYHLGLDTADNFLFKTDLAIKNLVLLRKSGWVQGKSKLLDMHQRLVKTGVMALLRPYSYWLIRKLKNRLLSARPSLRQFDFYRLLLLDRYLRL</sequence>
<protein>
    <recommendedName>
        <fullName evidence="1">Glycosyltransferase 2-like domain-containing protein</fullName>
    </recommendedName>
</protein>
<dbReference type="InterPro" id="IPR029044">
    <property type="entry name" value="Nucleotide-diphossugar_trans"/>
</dbReference>
<organism evidence="2 3">
    <name type="scientific">Nibribacter koreensis</name>
    <dbReference type="NCBI Taxonomy" id="1084519"/>
    <lineage>
        <taxon>Bacteria</taxon>
        <taxon>Pseudomonadati</taxon>
        <taxon>Bacteroidota</taxon>
        <taxon>Cytophagia</taxon>
        <taxon>Cytophagales</taxon>
        <taxon>Hymenobacteraceae</taxon>
        <taxon>Nibribacter</taxon>
    </lineage>
</organism>
<feature type="domain" description="Glycosyltransferase 2-like" evidence="1">
    <location>
        <begin position="6"/>
        <end position="97"/>
    </location>
</feature>
<comment type="caution">
    <text evidence="2">The sequence shown here is derived from an EMBL/GenBank/DDBJ whole genome shotgun (WGS) entry which is preliminary data.</text>
</comment>
<dbReference type="CDD" id="cd00761">
    <property type="entry name" value="Glyco_tranf_GTA_type"/>
    <property type="match status" value="1"/>
</dbReference>
<dbReference type="RefSeq" id="WP_345161655.1">
    <property type="nucleotide sequence ID" value="NZ_BAABGX010000001.1"/>
</dbReference>
<keyword evidence="3" id="KW-1185">Reference proteome</keyword>
<dbReference type="SUPFAM" id="SSF53448">
    <property type="entry name" value="Nucleotide-diphospho-sugar transferases"/>
    <property type="match status" value="1"/>
</dbReference>
<dbReference type="Pfam" id="PF00535">
    <property type="entry name" value="Glycos_transf_2"/>
    <property type="match status" value="1"/>
</dbReference>
<dbReference type="InterPro" id="IPR001173">
    <property type="entry name" value="Glyco_trans_2-like"/>
</dbReference>
<name>A0ABP8F6K9_9BACT</name>
<evidence type="ECO:0000313" key="3">
    <source>
        <dbReference type="Proteomes" id="UP001501844"/>
    </source>
</evidence>
<dbReference type="EMBL" id="BAABGX010000001">
    <property type="protein sequence ID" value="GAA4296377.1"/>
    <property type="molecule type" value="Genomic_DNA"/>
</dbReference>